<dbReference type="HOGENOM" id="CLU_1061097_0_0_9"/>
<accession>K4LFL2</accession>
<name>K4LFL2_THEPS</name>
<dbReference type="EMBL" id="CP003732">
    <property type="protein sequence ID" value="AFV10862.1"/>
    <property type="molecule type" value="Genomic_DNA"/>
</dbReference>
<feature type="domain" description="DUF4367" evidence="2">
    <location>
        <begin position="134"/>
        <end position="244"/>
    </location>
</feature>
<evidence type="ECO:0000313" key="4">
    <source>
        <dbReference type="EMBL" id="AFV10862.1"/>
    </source>
</evidence>
<feature type="transmembrane region" description="Helical" evidence="1">
    <location>
        <begin position="46"/>
        <end position="67"/>
    </location>
</feature>
<dbReference type="InterPro" id="IPR025377">
    <property type="entry name" value="DUF4367"/>
</dbReference>
<dbReference type="eggNOG" id="COG2834">
    <property type="taxonomic scope" value="Bacteria"/>
</dbReference>
<dbReference type="KEGG" id="tpz:Tph_c06180"/>
<dbReference type="Pfam" id="PF14285">
    <property type="entry name" value="DUF4367"/>
    <property type="match status" value="1"/>
</dbReference>
<evidence type="ECO:0000256" key="1">
    <source>
        <dbReference type="SAM" id="Phobius"/>
    </source>
</evidence>
<sequence>MFQEKKPEKMIADAVKARILAAPPPDLERIWAGINRKIRRQRAIEAGKRVLALAAVLLLFAGFYSIFHPEPVRAIGKKVWYSFGTIFRGHIGNVTMSYTDSLGPNPPEQPCNVSPQLEQSLAAVAAKCPFKLLVPGYLPHGFTLSQVKYYPEGKGFAMVELYYTAGEKWLLIVQWKAENQGIGYSFDTDDTVVSDVTVRGNPGKLYYRQSNGGYSQLTWAEGDRNYRIGGAISPSEIERVASSLRELN</sequence>
<protein>
    <recommendedName>
        <fullName evidence="2">DUF4367 domain-containing protein</fullName>
    </recommendedName>
</protein>
<proteinExistence type="predicted"/>
<dbReference type="EMBL" id="CP003732">
    <property type="protein sequence ID" value="AFV10855.1"/>
    <property type="molecule type" value="Genomic_DNA"/>
</dbReference>
<keyword evidence="1" id="KW-0812">Transmembrane</keyword>
<evidence type="ECO:0000313" key="3">
    <source>
        <dbReference type="EMBL" id="AFV10855.1"/>
    </source>
</evidence>
<dbReference type="Proteomes" id="UP000000467">
    <property type="component" value="Chromosome"/>
</dbReference>
<keyword evidence="1" id="KW-0472">Membrane</keyword>
<dbReference type="STRING" id="1089553.Tph_c06180"/>
<evidence type="ECO:0000259" key="2">
    <source>
        <dbReference type="Pfam" id="PF14285"/>
    </source>
</evidence>
<dbReference type="AlphaFoldDB" id="K4LFL2"/>
<gene>
    <name evidence="3" type="ordered locus">Tph_c06180</name>
    <name evidence="4" type="ordered locus">Tph_c06250</name>
</gene>
<organism evidence="4 5">
    <name type="scientific">Thermacetogenium phaeum (strain ATCC BAA-254 / DSM 26808 / PB)</name>
    <dbReference type="NCBI Taxonomy" id="1089553"/>
    <lineage>
        <taxon>Bacteria</taxon>
        <taxon>Bacillati</taxon>
        <taxon>Bacillota</taxon>
        <taxon>Clostridia</taxon>
        <taxon>Thermoanaerobacterales</taxon>
        <taxon>Thermoanaerobacteraceae</taxon>
        <taxon>Thermacetogenium</taxon>
    </lineage>
</organism>
<evidence type="ECO:0000313" key="5">
    <source>
        <dbReference type="Proteomes" id="UP000000467"/>
    </source>
</evidence>
<keyword evidence="1" id="KW-1133">Transmembrane helix</keyword>
<dbReference type="OrthoDB" id="1806871at2"/>
<dbReference type="RefSeq" id="WP_015049773.1">
    <property type="nucleotide sequence ID" value="NC_018870.1"/>
</dbReference>
<reference evidence="4 5" key="1">
    <citation type="journal article" date="2012" name="BMC Genomics">
        <title>Genome-guided analysis of physiological and morphological traits of the fermentative acetate oxidizer Thermacetogenium phaeum.</title>
        <authorList>
            <person name="Oehler D."/>
            <person name="Poehlein A."/>
            <person name="Leimbach A."/>
            <person name="Muller N."/>
            <person name="Daniel R."/>
            <person name="Gottschalk G."/>
            <person name="Schink B."/>
        </authorList>
    </citation>
    <scope>NUCLEOTIDE SEQUENCE [LARGE SCALE GENOMIC DNA]</scope>
    <source>
        <strain evidence="5">ATCC BAA-254 / DSM 26808 / PB</strain>
        <strain evidence="4">DSM 12270</strain>
    </source>
</reference>
<keyword evidence="5" id="KW-1185">Reference proteome</keyword>
<dbReference type="KEGG" id="tpz:Tph_c06250"/>